<sequence length="93" mass="10035">MSLEDTTSQVKQPPKNGQGNPAPYPFAFMLTSTIIKSGESLTQGLEPDTGNSMSGRGEMSIGNDDSIRGTFYDMYGMSTLRESGTRLTTYLGL</sequence>
<evidence type="ECO:0000313" key="3">
    <source>
        <dbReference type="Proteomes" id="UP000054563"/>
    </source>
</evidence>
<name>A0A0J8UQS5_COCIT</name>
<organism evidence="2 3">
    <name type="scientific">Coccidioides immitis H538.4</name>
    <dbReference type="NCBI Taxonomy" id="396776"/>
    <lineage>
        <taxon>Eukaryota</taxon>
        <taxon>Fungi</taxon>
        <taxon>Dikarya</taxon>
        <taxon>Ascomycota</taxon>
        <taxon>Pezizomycotina</taxon>
        <taxon>Eurotiomycetes</taxon>
        <taxon>Eurotiomycetidae</taxon>
        <taxon>Onygenales</taxon>
        <taxon>Onygenaceae</taxon>
        <taxon>Coccidioides</taxon>
    </lineage>
</organism>
<protein>
    <submittedName>
        <fullName evidence="2">Uncharacterized protein</fullName>
    </submittedName>
</protein>
<proteinExistence type="predicted"/>
<gene>
    <name evidence="2" type="ORF">CIHG_07616</name>
</gene>
<dbReference type="EMBL" id="DS017016">
    <property type="protein sequence ID" value="KMU89933.1"/>
    <property type="molecule type" value="Genomic_DNA"/>
</dbReference>
<accession>A0A0J8UQS5</accession>
<reference evidence="3" key="1">
    <citation type="journal article" date="2010" name="Genome Res.">
        <title>Population genomic sequencing of Coccidioides fungi reveals recent hybridization and transposon control.</title>
        <authorList>
            <person name="Neafsey D.E."/>
            <person name="Barker B.M."/>
            <person name="Sharpton T.J."/>
            <person name="Stajich J.E."/>
            <person name="Park D.J."/>
            <person name="Whiston E."/>
            <person name="Hung C.-Y."/>
            <person name="McMahan C."/>
            <person name="White J."/>
            <person name="Sykes S."/>
            <person name="Heiman D."/>
            <person name="Young S."/>
            <person name="Zeng Q."/>
            <person name="Abouelleil A."/>
            <person name="Aftuck L."/>
            <person name="Bessette D."/>
            <person name="Brown A."/>
            <person name="FitzGerald M."/>
            <person name="Lui A."/>
            <person name="Macdonald J.P."/>
            <person name="Priest M."/>
            <person name="Orbach M.J."/>
            <person name="Galgiani J.N."/>
            <person name="Kirkland T.N."/>
            <person name="Cole G.T."/>
            <person name="Birren B.W."/>
            <person name="Henn M.R."/>
            <person name="Taylor J.W."/>
            <person name="Rounsley S.D."/>
        </authorList>
    </citation>
    <scope>NUCLEOTIDE SEQUENCE [LARGE SCALE GENOMIC DNA]</scope>
    <source>
        <strain evidence="3">H538.4</strain>
    </source>
</reference>
<dbReference type="VEuPathDB" id="FungiDB:CIHG_07616"/>
<dbReference type="AlphaFoldDB" id="A0A0J8UQS5"/>
<feature type="region of interest" description="Disordered" evidence="1">
    <location>
        <begin position="1"/>
        <end position="23"/>
    </location>
</feature>
<evidence type="ECO:0000256" key="1">
    <source>
        <dbReference type="SAM" id="MobiDB-lite"/>
    </source>
</evidence>
<feature type="region of interest" description="Disordered" evidence="1">
    <location>
        <begin position="41"/>
        <end position="63"/>
    </location>
</feature>
<dbReference type="Proteomes" id="UP000054563">
    <property type="component" value="Unassembled WGS sequence"/>
</dbReference>
<feature type="compositionally biased region" description="Polar residues" evidence="1">
    <location>
        <begin position="41"/>
        <end position="54"/>
    </location>
</feature>
<evidence type="ECO:0000313" key="2">
    <source>
        <dbReference type="EMBL" id="KMU89933.1"/>
    </source>
</evidence>
<feature type="compositionally biased region" description="Polar residues" evidence="1">
    <location>
        <begin position="1"/>
        <end position="19"/>
    </location>
</feature>